<sequence length="21" mass="2447">MWLPKLDYGRIDCSEISICGF</sequence>
<accession>A0A078K1G3</accession>
<protein>
    <submittedName>
        <fullName evidence="1">BnaCnng78520D protein</fullName>
    </submittedName>
</protein>
<name>A0A078K1G3_BRANA</name>
<dbReference type="EMBL" id="LK052182">
    <property type="protein sequence ID" value="CDY72605.1"/>
    <property type="molecule type" value="Genomic_DNA"/>
</dbReference>
<organism evidence="1">
    <name type="scientific">Brassica napus</name>
    <name type="common">Rape</name>
    <dbReference type="NCBI Taxonomy" id="3708"/>
    <lineage>
        <taxon>Eukaryota</taxon>
        <taxon>Viridiplantae</taxon>
        <taxon>Streptophyta</taxon>
        <taxon>Embryophyta</taxon>
        <taxon>Tracheophyta</taxon>
        <taxon>Spermatophyta</taxon>
        <taxon>Magnoliopsida</taxon>
        <taxon>eudicotyledons</taxon>
        <taxon>Gunneridae</taxon>
        <taxon>Pentapetalae</taxon>
        <taxon>rosids</taxon>
        <taxon>malvids</taxon>
        <taxon>Brassicales</taxon>
        <taxon>Brassicaceae</taxon>
        <taxon>Brassiceae</taxon>
        <taxon>Brassica</taxon>
    </lineage>
</organism>
<reference evidence="1" key="2">
    <citation type="submission" date="2014-06" db="EMBL/GenBank/DDBJ databases">
        <authorList>
            <person name="Genoscope - CEA"/>
        </authorList>
    </citation>
    <scope>NUCLEOTIDE SEQUENCE</scope>
</reference>
<reference evidence="1" key="1">
    <citation type="journal article" date="2014" name="Science">
        <title>Plant genetics. Early allopolyploid evolution in the post-Neolithic Brassica napus oilseed genome.</title>
        <authorList>
            <person name="Chalhoub B."/>
            <person name="Denoeud F."/>
            <person name="Liu S."/>
            <person name="Parkin I.A."/>
            <person name="Tang H."/>
            <person name="Wang X."/>
            <person name="Chiquet J."/>
            <person name="Belcram H."/>
            <person name="Tong C."/>
            <person name="Samans B."/>
            <person name="Correa M."/>
            <person name="Da Silva C."/>
            <person name="Just J."/>
            <person name="Falentin C."/>
            <person name="Koh C.S."/>
            <person name="Le Clainche I."/>
            <person name="Bernard M."/>
            <person name="Bento P."/>
            <person name="Noel B."/>
            <person name="Labadie K."/>
            <person name="Alberti A."/>
            <person name="Charles M."/>
            <person name="Arnaud D."/>
            <person name="Guo H."/>
            <person name="Daviaud C."/>
            <person name="Alamery S."/>
            <person name="Jabbari K."/>
            <person name="Zhao M."/>
            <person name="Edger P.P."/>
            <person name="Chelaifa H."/>
            <person name="Tack D."/>
            <person name="Lassalle G."/>
            <person name="Mestiri I."/>
            <person name="Schnel N."/>
            <person name="Le Paslier M.C."/>
            <person name="Fan G."/>
            <person name="Renault V."/>
            <person name="Bayer P.E."/>
            <person name="Golicz A.A."/>
            <person name="Manoli S."/>
            <person name="Lee T.H."/>
            <person name="Thi V.H."/>
            <person name="Chalabi S."/>
            <person name="Hu Q."/>
            <person name="Fan C."/>
            <person name="Tollenaere R."/>
            <person name="Lu Y."/>
            <person name="Battail C."/>
            <person name="Shen J."/>
            <person name="Sidebottom C.H."/>
            <person name="Wang X."/>
            <person name="Canaguier A."/>
            <person name="Chauveau A."/>
            <person name="Berard A."/>
            <person name="Deniot G."/>
            <person name="Guan M."/>
            <person name="Liu Z."/>
            <person name="Sun F."/>
            <person name="Lim Y.P."/>
            <person name="Lyons E."/>
            <person name="Town C.D."/>
            <person name="Bancroft I."/>
            <person name="Wang X."/>
            <person name="Meng J."/>
            <person name="Ma J."/>
            <person name="Pires J.C."/>
            <person name="King G.J."/>
            <person name="Brunel D."/>
            <person name="Delourme R."/>
            <person name="Renard M."/>
            <person name="Aury J.M."/>
            <person name="Adams K.L."/>
            <person name="Batley J."/>
            <person name="Snowdon R.J."/>
            <person name="Tost J."/>
            <person name="Edwards D."/>
            <person name="Zhou Y."/>
            <person name="Hua W."/>
            <person name="Sharpe A.G."/>
            <person name="Paterson A.H."/>
            <person name="Guan C."/>
            <person name="Wincker P."/>
        </authorList>
    </citation>
    <scope>NUCLEOTIDE SEQUENCE [LARGE SCALE GENOMIC DNA]</scope>
</reference>
<dbReference type="PaxDb" id="3708-A0A078K1G3"/>
<dbReference type="AlphaFoldDB" id="A0A078K1G3"/>
<proteinExistence type="predicted"/>
<gene>
    <name evidence="1" type="primary">BnaCnng78520D</name>
    <name evidence="1" type="ORF">GSBRNA2T00033916001</name>
</gene>
<evidence type="ECO:0000313" key="1">
    <source>
        <dbReference type="EMBL" id="CDY72605.1"/>
    </source>
</evidence>
<dbReference type="Gramene" id="CDY72605">
    <property type="protein sequence ID" value="CDY72605"/>
    <property type="gene ID" value="GSBRNA2T00033916001"/>
</dbReference>